<evidence type="ECO:0000313" key="5">
    <source>
        <dbReference type="Proteomes" id="UP000694392"/>
    </source>
</evidence>
<sequence>KAIQTGEFWDVVVITAVDKKQELAYQQQLADKLKRKELPLGVHYHVFTDPPGPKIGNGGSTLHVLRCLEEQYGDKWKSFTIMLIHSGGYSQRLPNASALGKNFTALPFDQGERSEKPACVIQSILDSKCFIAPGSVVEYSKLGPEVSVGANSIVSGCYISAKADIPSETFISSVSVRIAGQLMYVSMVFGVEDNLKKAVNLLSDIHLLKIFGVNFRWCLELWDLTISDQLFSGGGKTGFGLWTARIFPVCSTLSDSISVSLKMLNAVQSKLTFKLNDCKLLSVEEMLLYKDVDDMLKFRLQIYKEITLQRLE</sequence>
<dbReference type="PANTHER" id="PTHR15045:SF1">
    <property type="entry name" value="FUCOSE-1-PHOSPHATE GUANYLYLTRANSFERASE"/>
    <property type="match status" value="1"/>
</dbReference>
<gene>
    <name evidence="4" type="primary">FPGT</name>
</gene>
<dbReference type="PANTHER" id="PTHR15045">
    <property type="entry name" value="FUCOSE-1-PHOSPHATE GUANYLYLTRANSFERASE"/>
    <property type="match status" value="1"/>
</dbReference>
<evidence type="ECO:0000256" key="2">
    <source>
        <dbReference type="ARBA" id="ARBA00022741"/>
    </source>
</evidence>
<name>A0A8D0L5X9_SPHPU</name>
<reference evidence="4" key="1">
    <citation type="submission" date="2025-08" db="UniProtKB">
        <authorList>
            <consortium name="Ensembl"/>
        </authorList>
    </citation>
    <scope>IDENTIFICATION</scope>
</reference>
<proteinExistence type="predicted"/>
<dbReference type="GO" id="GO:0042352">
    <property type="term" value="P:GDP-L-fucose salvage"/>
    <property type="evidence" value="ECO:0007669"/>
    <property type="project" value="Ensembl"/>
</dbReference>
<feature type="domain" description="GDP-fucose pyrophosphorylase" evidence="3">
    <location>
        <begin position="73"/>
        <end position="110"/>
    </location>
</feature>
<dbReference type="GO" id="GO:0047341">
    <property type="term" value="F:fucose-1-phosphate guanylyltransferase activity"/>
    <property type="evidence" value="ECO:0007669"/>
    <property type="project" value="Ensembl"/>
</dbReference>
<protein>
    <submittedName>
        <fullName evidence="4">Fucose-1-phosphate guanylyltransferase</fullName>
    </submittedName>
</protein>
<dbReference type="GO" id="GO:0000166">
    <property type="term" value="F:nucleotide binding"/>
    <property type="evidence" value="ECO:0007669"/>
    <property type="project" value="UniProtKB-KW"/>
</dbReference>
<keyword evidence="5" id="KW-1185">Reference proteome</keyword>
<dbReference type="InterPro" id="IPR012887">
    <property type="entry name" value="GDP_fucose_pyrophosphorylase"/>
</dbReference>
<dbReference type="Pfam" id="PF07959">
    <property type="entry name" value="Fucose_pyrophosphorylase"/>
    <property type="match status" value="2"/>
</dbReference>
<evidence type="ECO:0000313" key="4">
    <source>
        <dbReference type="Ensembl" id="ENSSPUP00000009975.1"/>
    </source>
</evidence>
<reference evidence="4" key="2">
    <citation type="submission" date="2025-09" db="UniProtKB">
        <authorList>
            <consortium name="Ensembl"/>
        </authorList>
    </citation>
    <scope>IDENTIFICATION</scope>
</reference>
<dbReference type="AlphaFoldDB" id="A0A8D0L5X9"/>
<dbReference type="OMA" id="DSKCFIA"/>
<dbReference type="Proteomes" id="UP000694392">
    <property type="component" value="Unplaced"/>
</dbReference>
<dbReference type="InterPro" id="IPR011004">
    <property type="entry name" value="Trimer_LpxA-like_sf"/>
</dbReference>
<keyword evidence="2" id="KW-0547">Nucleotide-binding</keyword>
<dbReference type="SUPFAM" id="SSF51161">
    <property type="entry name" value="Trimeric LpxA-like enzymes"/>
    <property type="match status" value="1"/>
</dbReference>
<dbReference type="GeneTree" id="ENSGT00780000122095"/>
<feature type="domain" description="GDP-fucose pyrophosphorylase" evidence="3">
    <location>
        <begin position="112"/>
        <end position="252"/>
    </location>
</feature>
<dbReference type="Gene3D" id="2.160.10.10">
    <property type="entry name" value="Hexapeptide repeat proteins"/>
    <property type="match status" value="1"/>
</dbReference>
<evidence type="ECO:0000259" key="3">
    <source>
        <dbReference type="Pfam" id="PF07959"/>
    </source>
</evidence>
<evidence type="ECO:0000256" key="1">
    <source>
        <dbReference type="ARBA" id="ARBA00022679"/>
    </source>
</evidence>
<organism evidence="4 5">
    <name type="scientific">Sphenodon punctatus</name>
    <name type="common">Tuatara</name>
    <name type="synonym">Hatteria punctata</name>
    <dbReference type="NCBI Taxonomy" id="8508"/>
    <lineage>
        <taxon>Eukaryota</taxon>
        <taxon>Metazoa</taxon>
        <taxon>Chordata</taxon>
        <taxon>Craniata</taxon>
        <taxon>Vertebrata</taxon>
        <taxon>Euteleostomi</taxon>
        <taxon>Lepidosauria</taxon>
        <taxon>Sphenodontia</taxon>
        <taxon>Sphenodontidae</taxon>
        <taxon>Sphenodon</taxon>
    </lineage>
</organism>
<keyword evidence="1" id="KW-0808">Transferase</keyword>
<dbReference type="GO" id="GO:0042354">
    <property type="term" value="P:L-fucose metabolic process"/>
    <property type="evidence" value="ECO:0007669"/>
    <property type="project" value="Ensembl"/>
</dbReference>
<accession>A0A8D0L5X9</accession>
<dbReference type="Ensembl" id="ENSSPUT00000010628.1">
    <property type="protein sequence ID" value="ENSSPUP00000009975.1"/>
    <property type="gene ID" value="ENSSPUG00000007715.1"/>
</dbReference>